<dbReference type="Proteomes" id="UP000005801">
    <property type="component" value="Unassembled WGS sequence"/>
</dbReference>
<dbReference type="InterPro" id="IPR000182">
    <property type="entry name" value="GNAT_dom"/>
</dbReference>
<proteinExistence type="predicted"/>
<protein>
    <recommendedName>
        <fullName evidence="1">N-acetyltransferase domain-containing protein</fullName>
    </recommendedName>
</protein>
<organism evidence="2 3">
    <name type="scientific">Plesiocystis pacifica SIR-1</name>
    <dbReference type="NCBI Taxonomy" id="391625"/>
    <lineage>
        <taxon>Bacteria</taxon>
        <taxon>Pseudomonadati</taxon>
        <taxon>Myxococcota</taxon>
        <taxon>Polyangia</taxon>
        <taxon>Nannocystales</taxon>
        <taxon>Nannocystaceae</taxon>
        <taxon>Plesiocystis</taxon>
    </lineage>
</organism>
<dbReference type="InterPro" id="IPR016181">
    <property type="entry name" value="Acyl_CoA_acyltransferase"/>
</dbReference>
<dbReference type="Gene3D" id="3.40.630.30">
    <property type="match status" value="1"/>
</dbReference>
<dbReference type="AlphaFoldDB" id="A6GAL3"/>
<dbReference type="Pfam" id="PF13508">
    <property type="entry name" value="Acetyltransf_7"/>
    <property type="match status" value="1"/>
</dbReference>
<dbReference type="SUPFAM" id="SSF55729">
    <property type="entry name" value="Acyl-CoA N-acyltransferases (Nat)"/>
    <property type="match status" value="1"/>
</dbReference>
<dbReference type="STRING" id="391625.PPSIR1_19569"/>
<gene>
    <name evidence="2" type="ORF">PPSIR1_19569</name>
</gene>
<name>A6GAL3_9BACT</name>
<dbReference type="PROSITE" id="PS51186">
    <property type="entry name" value="GNAT"/>
    <property type="match status" value="1"/>
</dbReference>
<keyword evidence="3" id="KW-1185">Reference proteome</keyword>
<evidence type="ECO:0000259" key="1">
    <source>
        <dbReference type="PROSITE" id="PS51186"/>
    </source>
</evidence>
<accession>A6GAL3</accession>
<dbReference type="GO" id="GO:0016747">
    <property type="term" value="F:acyltransferase activity, transferring groups other than amino-acyl groups"/>
    <property type="evidence" value="ECO:0007669"/>
    <property type="project" value="InterPro"/>
</dbReference>
<dbReference type="OrthoDB" id="9805924at2"/>
<dbReference type="EMBL" id="ABCS01000052">
    <property type="protein sequence ID" value="EDM77075.1"/>
    <property type="molecule type" value="Genomic_DNA"/>
</dbReference>
<sequence>MVEDGGSLRPQGYALLGRAPSLGSRARGAGVGLLPALRGRGLGRRLLAFAADRAHAAGLDSVEFLAEPERLPWYLGMGFEPDREEWTLLAEATGSAALAAPEAQLELPRGEAPLWTWTPQCWDRTPARQRGALRLELRETQLELRAWFSREGQAILIHRVELDTPPDTPSAVIVAALDALRARWPAPTPLLLYPCPAGSTASAPPWSRALVAANWRVAQRSTVVRIRLVPDRLCALRSY</sequence>
<evidence type="ECO:0000313" key="3">
    <source>
        <dbReference type="Proteomes" id="UP000005801"/>
    </source>
</evidence>
<reference evidence="2 3" key="1">
    <citation type="submission" date="2007-06" db="EMBL/GenBank/DDBJ databases">
        <authorList>
            <person name="Shimkets L."/>
            <person name="Ferriera S."/>
            <person name="Johnson J."/>
            <person name="Kravitz S."/>
            <person name="Beeson K."/>
            <person name="Sutton G."/>
            <person name="Rogers Y.-H."/>
            <person name="Friedman R."/>
            <person name="Frazier M."/>
            <person name="Venter J.C."/>
        </authorList>
    </citation>
    <scope>NUCLEOTIDE SEQUENCE [LARGE SCALE GENOMIC DNA]</scope>
    <source>
        <strain evidence="2 3">SIR-1</strain>
    </source>
</reference>
<evidence type="ECO:0000313" key="2">
    <source>
        <dbReference type="EMBL" id="EDM77075.1"/>
    </source>
</evidence>
<feature type="domain" description="N-acetyltransferase" evidence="1">
    <location>
        <begin position="1"/>
        <end position="108"/>
    </location>
</feature>
<comment type="caution">
    <text evidence="2">The sequence shown here is derived from an EMBL/GenBank/DDBJ whole genome shotgun (WGS) entry which is preliminary data.</text>
</comment>